<evidence type="ECO:0000256" key="6">
    <source>
        <dbReference type="ARBA" id="ARBA00022989"/>
    </source>
</evidence>
<proteinExistence type="predicted"/>
<evidence type="ECO:0008006" key="10">
    <source>
        <dbReference type="Google" id="ProtNLM"/>
    </source>
</evidence>
<sequence length="533" mass="55459">MERTAQFARTSCFVASGAAALKQLPLRCGSVVQGWRAQPKRSIWRQRSCVRAKVEAEEGKIAGAAHPADEDSKGSLLGATLLVSGCAIGAGMLILPARTATAGLFPAEAIMLAACVFNAVSSLLFLEGTDKVSKHLQREREAKQLLVESPEAPPLSLSSVANQALKNPLPASCALSAMQFALLAVYTAEASHLVARLFDTSNVWASGVAFAAAISGLLCFGSPLAIDMTNRVVFGGLGASFIGLVTLLSATTAFVAGSPQGLTSAVAYSNWAALWPAGASVSLIAFQSQCITPAVYQYLGGDMRRARKAIVLGHVIPFALYSAWESVVLHSTSASVAANFAVQVPTTVDAVFAMLQASGASTDVCTALLMFAIFAASSSFIGLGISLRDTITSLIQHGSLGVEVDHETQLKVRPYARYFAFVLLMAPALLASAENSSLWRLVLDKFGVLGALAINGLLPAAIIASVSKGFFAKRANSSALPAVSASETAIARQKAQLALPTSTLATGMVIASFGLLVPESVRVIVDLFTHSAP</sequence>
<dbReference type="GO" id="GO:0005886">
    <property type="term" value="C:plasma membrane"/>
    <property type="evidence" value="ECO:0007669"/>
    <property type="project" value="UniProtKB-SubCell"/>
</dbReference>
<keyword evidence="7 8" id="KW-0472">Membrane</keyword>
<feature type="transmembrane region" description="Helical" evidence="8">
    <location>
        <begin position="169"/>
        <end position="188"/>
    </location>
</feature>
<feature type="transmembrane region" description="Helical" evidence="8">
    <location>
        <begin position="306"/>
        <end position="324"/>
    </location>
</feature>
<reference evidence="9" key="1">
    <citation type="submission" date="2021-01" db="EMBL/GenBank/DDBJ databases">
        <authorList>
            <person name="Corre E."/>
            <person name="Pelletier E."/>
            <person name="Niang G."/>
            <person name="Scheremetjew M."/>
            <person name="Finn R."/>
            <person name="Kale V."/>
            <person name="Holt S."/>
            <person name="Cochrane G."/>
            <person name="Meng A."/>
            <person name="Brown T."/>
            <person name="Cohen L."/>
        </authorList>
    </citation>
    <scope>NUCLEOTIDE SEQUENCE</scope>
    <source>
        <strain evidence="9">CCMP3124</strain>
    </source>
</reference>
<evidence type="ECO:0000256" key="5">
    <source>
        <dbReference type="ARBA" id="ARBA00022692"/>
    </source>
</evidence>
<feature type="transmembrane region" description="Helical" evidence="8">
    <location>
        <begin position="367"/>
        <end position="387"/>
    </location>
</feature>
<evidence type="ECO:0000256" key="8">
    <source>
        <dbReference type="SAM" id="Phobius"/>
    </source>
</evidence>
<keyword evidence="4" id="KW-0997">Cell inner membrane</keyword>
<evidence type="ECO:0000256" key="2">
    <source>
        <dbReference type="ARBA" id="ARBA00022448"/>
    </source>
</evidence>
<feature type="transmembrane region" description="Helical" evidence="8">
    <location>
        <begin position="76"/>
        <end position="97"/>
    </location>
</feature>
<feature type="transmembrane region" description="Helical" evidence="8">
    <location>
        <begin position="445"/>
        <end position="466"/>
    </location>
</feature>
<accession>A0A7S1XJP3</accession>
<organism evidence="9">
    <name type="scientific">Erythrolobus australicus</name>
    <dbReference type="NCBI Taxonomy" id="1077150"/>
    <lineage>
        <taxon>Eukaryota</taxon>
        <taxon>Rhodophyta</taxon>
        <taxon>Bangiophyceae</taxon>
        <taxon>Porphyridiales</taxon>
        <taxon>Porphyridiaceae</taxon>
        <taxon>Erythrolobus</taxon>
    </lineage>
</organism>
<name>A0A7S1XJP3_9RHOD</name>
<dbReference type="PANTHER" id="PTHR32195:SF26">
    <property type="entry name" value="TRYPTOPHAN OR TYROSINE TRANSPORTER PROTEIN"/>
    <property type="match status" value="1"/>
</dbReference>
<keyword evidence="6 8" id="KW-1133">Transmembrane helix</keyword>
<dbReference type="InterPro" id="IPR018227">
    <property type="entry name" value="Amino_acid_transport_2"/>
</dbReference>
<dbReference type="EMBL" id="HBGI01004377">
    <property type="protein sequence ID" value="CAD9241081.1"/>
    <property type="molecule type" value="Transcribed_RNA"/>
</dbReference>
<keyword evidence="5 8" id="KW-0812">Transmembrane</keyword>
<evidence type="ECO:0000256" key="7">
    <source>
        <dbReference type="ARBA" id="ARBA00023136"/>
    </source>
</evidence>
<dbReference type="AlphaFoldDB" id="A0A7S1XJP3"/>
<dbReference type="PANTHER" id="PTHR32195">
    <property type="entry name" value="OS07G0662800 PROTEIN"/>
    <property type="match status" value="1"/>
</dbReference>
<feature type="transmembrane region" description="Helical" evidence="8">
    <location>
        <begin position="109"/>
        <end position="126"/>
    </location>
</feature>
<dbReference type="Pfam" id="PF03222">
    <property type="entry name" value="Trp_Tyr_perm"/>
    <property type="match status" value="1"/>
</dbReference>
<evidence type="ECO:0000256" key="4">
    <source>
        <dbReference type="ARBA" id="ARBA00022519"/>
    </source>
</evidence>
<evidence type="ECO:0000256" key="1">
    <source>
        <dbReference type="ARBA" id="ARBA00004429"/>
    </source>
</evidence>
<evidence type="ECO:0000313" key="9">
    <source>
        <dbReference type="EMBL" id="CAD9241081.1"/>
    </source>
</evidence>
<feature type="transmembrane region" description="Helical" evidence="8">
    <location>
        <begin position="203"/>
        <end position="220"/>
    </location>
</feature>
<evidence type="ECO:0000256" key="3">
    <source>
        <dbReference type="ARBA" id="ARBA00022475"/>
    </source>
</evidence>
<feature type="transmembrane region" description="Helical" evidence="8">
    <location>
        <begin position="415"/>
        <end position="433"/>
    </location>
</feature>
<gene>
    <name evidence="9" type="ORF">EAUS1353_LOCUS2821</name>
</gene>
<feature type="transmembrane region" description="Helical" evidence="8">
    <location>
        <begin position="232"/>
        <end position="256"/>
    </location>
</feature>
<dbReference type="GO" id="GO:0003333">
    <property type="term" value="P:amino acid transmembrane transport"/>
    <property type="evidence" value="ECO:0007669"/>
    <property type="project" value="InterPro"/>
</dbReference>
<feature type="transmembrane region" description="Helical" evidence="8">
    <location>
        <begin position="268"/>
        <end position="286"/>
    </location>
</feature>
<keyword evidence="3" id="KW-1003">Cell membrane</keyword>
<keyword evidence="2" id="KW-0813">Transport</keyword>
<protein>
    <recommendedName>
        <fullName evidence="10">Amino acid transporter transmembrane domain-containing protein</fullName>
    </recommendedName>
</protein>
<comment type="subcellular location">
    <subcellularLocation>
        <location evidence="1">Cell inner membrane</location>
        <topology evidence="1">Multi-pass membrane protein</topology>
    </subcellularLocation>
</comment>